<dbReference type="InterPro" id="IPR049453">
    <property type="entry name" value="Memb_transporter_dom"/>
</dbReference>
<evidence type="ECO:0000256" key="4">
    <source>
        <dbReference type="ARBA" id="ARBA00023136"/>
    </source>
</evidence>
<feature type="domain" description="Integral membrane bound transporter" evidence="6">
    <location>
        <begin position="210"/>
        <end position="334"/>
    </location>
</feature>
<comment type="caution">
    <text evidence="7">The sequence shown here is derived from an EMBL/GenBank/DDBJ whole genome shotgun (WGS) entry which is preliminary data.</text>
</comment>
<evidence type="ECO:0000256" key="5">
    <source>
        <dbReference type="SAM" id="Phobius"/>
    </source>
</evidence>
<dbReference type="AlphaFoldDB" id="A0A939TK31"/>
<protein>
    <submittedName>
        <fullName evidence="7">FUSC family protein</fullName>
    </submittedName>
</protein>
<feature type="transmembrane region" description="Helical" evidence="5">
    <location>
        <begin position="294"/>
        <end position="311"/>
    </location>
</feature>
<keyword evidence="4 5" id="KW-0472">Membrane</keyword>
<evidence type="ECO:0000313" key="8">
    <source>
        <dbReference type="Proteomes" id="UP000668403"/>
    </source>
</evidence>
<feature type="transmembrane region" description="Helical" evidence="5">
    <location>
        <begin position="137"/>
        <end position="163"/>
    </location>
</feature>
<sequence length="354" mass="37340">MPEPAPATGPLRRFVRLGPRRTDHLPAFRISLGLAIPLLILLSTNHVSWALYAGFGAFTGIYSRYEPTRDRFRRQGLMAIVLTACVAIGATLASAGERWDPSTAPWVTLCITSLVAGIAAALVTARDIKPGGALFPLFAVAAVAAAPPAAPIWIAVLIAAAAAGGSVLLGLAGHWLGEGHPPEGFEPVRHHWMTSQVRAQFVRTAIAALLAGAVGLLSGLPFPYWAQIAAIAPLSVPGRSAQVERGLHRVIGTALGILATGFLLSFPSEAWQLVIWVILLQFIAELFVLRNYPLALIFITPLALLMVQLAHPTPVGELLSARLLETALGAGVGIGVVSVSALWDRRRKTSTAGS</sequence>
<dbReference type="Proteomes" id="UP000668403">
    <property type="component" value="Unassembled WGS sequence"/>
</dbReference>
<keyword evidence="2 5" id="KW-0812">Transmembrane</keyword>
<feature type="transmembrane region" description="Helical" evidence="5">
    <location>
        <begin position="106"/>
        <end position="125"/>
    </location>
</feature>
<evidence type="ECO:0000256" key="3">
    <source>
        <dbReference type="ARBA" id="ARBA00022989"/>
    </source>
</evidence>
<dbReference type="Pfam" id="PF13515">
    <property type="entry name" value="FUSC_2"/>
    <property type="match status" value="1"/>
</dbReference>
<keyword evidence="8" id="KW-1185">Reference proteome</keyword>
<comment type="subcellular location">
    <subcellularLocation>
        <location evidence="1">Membrane</location>
        <topology evidence="1">Multi-pass membrane protein</topology>
    </subcellularLocation>
</comment>
<dbReference type="EMBL" id="JAGFBF010000005">
    <property type="protein sequence ID" value="MBO2989846.1"/>
    <property type="molecule type" value="Genomic_DNA"/>
</dbReference>
<keyword evidence="3 5" id="KW-1133">Transmembrane helix</keyword>
<feature type="transmembrane region" description="Helical" evidence="5">
    <location>
        <begin position="323"/>
        <end position="343"/>
    </location>
</feature>
<organism evidence="7 8">
    <name type="scientific">Leucobacter tardus</name>
    <dbReference type="NCBI Taxonomy" id="501483"/>
    <lineage>
        <taxon>Bacteria</taxon>
        <taxon>Bacillati</taxon>
        <taxon>Actinomycetota</taxon>
        <taxon>Actinomycetes</taxon>
        <taxon>Micrococcales</taxon>
        <taxon>Microbacteriaceae</taxon>
        <taxon>Leucobacter</taxon>
    </lineage>
</organism>
<evidence type="ECO:0000256" key="2">
    <source>
        <dbReference type="ARBA" id="ARBA00022692"/>
    </source>
</evidence>
<dbReference type="GO" id="GO:0016020">
    <property type="term" value="C:membrane"/>
    <property type="evidence" value="ECO:0007669"/>
    <property type="project" value="UniProtKB-SubCell"/>
</dbReference>
<feature type="transmembrane region" description="Helical" evidence="5">
    <location>
        <begin position="270"/>
        <end position="289"/>
    </location>
</feature>
<dbReference type="RefSeq" id="WP_208238402.1">
    <property type="nucleotide sequence ID" value="NZ_BAAAQU010000002.1"/>
</dbReference>
<proteinExistence type="predicted"/>
<accession>A0A939TK31</accession>
<gene>
    <name evidence="7" type="ORF">J4H85_07540</name>
</gene>
<evidence type="ECO:0000256" key="1">
    <source>
        <dbReference type="ARBA" id="ARBA00004141"/>
    </source>
</evidence>
<feature type="transmembrane region" description="Helical" evidence="5">
    <location>
        <begin position="77"/>
        <end position="94"/>
    </location>
</feature>
<name>A0A939TK31_9MICO</name>
<evidence type="ECO:0000259" key="6">
    <source>
        <dbReference type="Pfam" id="PF13515"/>
    </source>
</evidence>
<feature type="transmembrane region" description="Helical" evidence="5">
    <location>
        <begin position="246"/>
        <end position="264"/>
    </location>
</feature>
<feature type="transmembrane region" description="Helical" evidence="5">
    <location>
        <begin position="201"/>
        <end position="225"/>
    </location>
</feature>
<evidence type="ECO:0000313" key="7">
    <source>
        <dbReference type="EMBL" id="MBO2989846.1"/>
    </source>
</evidence>
<reference evidence="7" key="1">
    <citation type="submission" date="2021-03" db="EMBL/GenBank/DDBJ databases">
        <title>Leucobacter chromiisoli sp. nov., isolated from chromium-containing soil of chemical plant.</title>
        <authorList>
            <person name="Xu Z."/>
        </authorList>
    </citation>
    <scope>NUCLEOTIDE SEQUENCE</scope>
    <source>
        <strain evidence="7">K 70/01</strain>
    </source>
</reference>